<evidence type="ECO:0000256" key="5">
    <source>
        <dbReference type="ARBA" id="ARBA00022679"/>
    </source>
</evidence>
<reference evidence="14" key="1">
    <citation type="submission" date="2023-02" db="EMBL/GenBank/DDBJ databases">
        <title>Actinomadura rubrobrunea NBRC 14622.</title>
        <authorList>
            <person name="Ichikawa N."/>
            <person name="Sato H."/>
            <person name="Tonouchi N."/>
        </authorList>
    </citation>
    <scope>NUCLEOTIDE SEQUENCE</scope>
    <source>
        <strain evidence="14">NBRC 14622</strain>
    </source>
</reference>
<protein>
    <recommendedName>
        <fullName evidence="3">histidine kinase</fullName>
        <ecNumber evidence="3">2.7.13.3</ecNumber>
    </recommendedName>
</protein>
<sequence>MRRRLLLTYLALIGGLVLALAVPLGWAYAQQRTGVLLLDRRADATRLAELADQAVREGDTSVLVSEVDRYAALYGAGVEVRDGARTVLIRSGDVDPPDAAAVRRALAGRTTERLPLVTPFGPDRVMVAEPAGRDAQVVGMVLVEAPTADARRDIALVWLALAGAAAAAFTVAVVAARRLTRWALRPVAELDAATEAIAAGRLHARAAVGGPGPSELRRLEERFNAMADAVSAALERQRAFVADASHELRTPLAVLSLRLENLQPHLRATGADEHRRALEEVDRLEAMLEDLLTLARLESGTAAAAGPTDLVAELAPRLDAWADVAAARAVRLRADLPERLVAHCPADTAGRVADIAIDNAMKFVPDGGNVTVSLAARDGAAVLRVADDGPGLEPGELEAARRRFWRSPRHGNVEGSGLGLAIADELARAGGGTLDLLPADPHGLVVELRLPLEAPAGQP</sequence>
<evidence type="ECO:0000256" key="11">
    <source>
        <dbReference type="SAM" id="Phobius"/>
    </source>
</evidence>
<dbReference type="InterPro" id="IPR003661">
    <property type="entry name" value="HisK_dim/P_dom"/>
</dbReference>
<dbReference type="GO" id="GO:0005886">
    <property type="term" value="C:plasma membrane"/>
    <property type="evidence" value="ECO:0007669"/>
    <property type="project" value="UniProtKB-SubCell"/>
</dbReference>
<dbReference type="PROSITE" id="PS50109">
    <property type="entry name" value="HIS_KIN"/>
    <property type="match status" value="1"/>
</dbReference>
<dbReference type="Gene3D" id="6.10.340.10">
    <property type="match status" value="1"/>
</dbReference>
<dbReference type="Gene3D" id="1.10.287.130">
    <property type="match status" value="1"/>
</dbReference>
<dbReference type="CDD" id="cd06225">
    <property type="entry name" value="HAMP"/>
    <property type="match status" value="1"/>
</dbReference>
<dbReference type="Pfam" id="PF00672">
    <property type="entry name" value="HAMP"/>
    <property type="match status" value="1"/>
</dbReference>
<dbReference type="Pfam" id="PF00512">
    <property type="entry name" value="HisKA"/>
    <property type="match status" value="1"/>
</dbReference>
<dbReference type="PRINTS" id="PR00344">
    <property type="entry name" value="BCTRLSENSOR"/>
</dbReference>
<evidence type="ECO:0000256" key="6">
    <source>
        <dbReference type="ARBA" id="ARBA00022692"/>
    </source>
</evidence>
<keyword evidence="5" id="KW-0808">Transferase</keyword>
<evidence type="ECO:0000256" key="2">
    <source>
        <dbReference type="ARBA" id="ARBA00004236"/>
    </source>
</evidence>
<evidence type="ECO:0000256" key="1">
    <source>
        <dbReference type="ARBA" id="ARBA00000085"/>
    </source>
</evidence>
<keyword evidence="8 11" id="KW-1133">Transmembrane helix</keyword>
<dbReference type="SUPFAM" id="SSF47384">
    <property type="entry name" value="Homodimeric domain of signal transducing histidine kinase"/>
    <property type="match status" value="1"/>
</dbReference>
<dbReference type="GO" id="GO:0000155">
    <property type="term" value="F:phosphorelay sensor kinase activity"/>
    <property type="evidence" value="ECO:0007669"/>
    <property type="project" value="InterPro"/>
</dbReference>
<dbReference type="Pfam" id="PF02518">
    <property type="entry name" value="HATPase_c"/>
    <property type="match status" value="1"/>
</dbReference>
<evidence type="ECO:0000256" key="4">
    <source>
        <dbReference type="ARBA" id="ARBA00022553"/>
    </source>
</evidence>
<dbReference type="InterPro" id="IPR003594">
    <property type="entry name" value="HATPase_dom"/>
</dbReference>
<keyword evidence="10 11" id="KW-0472">Membrane</keyword>
<dbReference type="InterPro" id="IPR036890">
    <property type="entry name" value="HATPase_C_sf"/>
</dbReference>
<dbReference type="InterPro" id="IPR005467">
    <property type="entry name" value="His_kinase_dom"/>
</dbReference>
<evidence type="ECO:0000256" key="3">
    <source>
        <dbReference type="ARBA" id="ARBA00012438"/>
    </source>
</evidence>
<dbReference type="InterPro" id="IPR004358">
    <property type="entry name" value="Sig_transdc_His_kin-like_C"/>
</dbReference>
<dbReference type="RefSeq" id="WP_106258428.1">
    <property type="nucleotide sequence ID" value="NZ_BSRZ01000004.1"/>
</dbReference>
<comment type="catalytic activity">
    <reaction evidence="1">
        <text>ATP + protein L-histidine = ADP + protein N-phospho-L-histidine.</text>
        <dbReference type="EC" id="2.7.13.3"/>
    </reaction>
</comment>
<dbReference type="PROSITE" id="PS50885">
    <property type="entry name" value="HAMP"/>
    <property type="match status" value="1"/>
</dbReference>
<dbReference type="CDD" id="cd00082">
    <property type="entry name" value="HisKA"/>
    <property type="match status" value="1"/>
</dbReference>
<dbReference type="SMART" id="SM00387">
    <property type="entry name" value="HATPase_c"/>
    <property type="match status" value="1"/>
</dbReference>
<evidence type="ECO:0000256" key="9">
    <source>
        <dbReference type="ARBA" id="ARBA00023012"/>
    </source>
</evidence>
<dbReference type="InterPro" id="IPR036097">
    <property type="entry name" value="HisK_dim/P_sf"/>
</dbReference>
<evidence type="ECO:0000256" key="8">
    <source>
        <dbReference type="ARBA" id="ARBA00022989"/>
    </source>
</evidence>
<evidence type="ECO:0000256" key="7">
    <source>
        <dbReference type="ARBA" id="ARBA00022777"/>
    </source>
</evidence>
<dbReference type="Proteomes" id="UP001165124">
    <property type="component" value="Unassembled WGS sequence"/>
</dbReference>
<evidence type="ECO:0000313" key="15">
    <source>
        <dbReference type="Proteomes" id="UP001165124"/>
    </source>
</evidence>
<name>A0A9W6PVT8_9ACTN</name>
<dbReference type="EMBL" id="BSRZ01000004">
    <property type="protein sequence ID" value="GLW63999.1"/>
    <property type="molecule type" value="Genomic_DNA"/>
</dbReference>
<dbReference type="EC" id="2.7.13.3" evidence="3"/>
<feature type="domain" description="Histidine kinase" evidence="12">
    <location>
        <begin position="243"/>
        <end position="454"/>
    </location>
</feature>
<dbReference type="Gene3D" id="3.30.565.10">
    <property type="entry name" value="Histidine kinase-like ATPase, C-terminal domain"/>
    <property type="match status" value="1"/>
</dbReference>
<comment type="subcellular location">
    <subcellularLocation>
        <location evidence="2">Cell membrane</location>
    </subcellularLocation>
</comment>
<dbReference type="SMART" id="SM00304">
    <property type="entry name" value="HAMP"/>
    <property type="match status" value="1"/>
</dbReference>
<keyword evidence="4" id="KW-0597">Phosphoprotein</keyword>
<feature type="transmembrane region" description="Helical" evidence="11">
    <location>
        <begin position="155"/>
        <end position="176"/>
    </location>
</feature>
<evidence type="ECO:0000313" key="14">
    <source>
        <dbReference type="EMBL" id="GLW63999.1"/>
    </source>
</evidence>
<dbReference type="CDD" id="cd00075">
    <property type="entry name" value="HATPase"/>
    <property type="match status" value="1"/>
</dbReference>
<dbReference type="PANTHER" id="PTHR45436:SF5">
    <property type="entry name" value="SENSOR HISTIDINE KINASE TRCS"/>
    <property type="match status" value="1"/>
</dbReference>
<dbReference type="InterPro" id="IPR050428">
    <property type="entry name" value="TCS_sensor_his_kinase"/>
</dbReference>
<keyword evidence="15" id="KW-1185">Reference proteome</keyword>
<dbReference type="InterPro" id="IPR003660">
    <property type="entry name" value="HAMP_dom"/>
</dbReference>
<organism evidence="14 15">
    <name type="scientific">Actinomadura rubrobrunea</name>
    <dbReference type="NCBI Taxonomy" id="115335"/>
    <lineage>
        <taxon>Bacteria</taxon>
        <taxon>Bacillati</taxon>
        <taxon>Actinomycetota</taxon>
        <taxon>Actinomycetes</taxon>
        <taxon>Streptosporangiales</taxon>
        <taxon>Thermomonosporaceae</taxon>
        <taxon>Actinomadura</taxon>
    </lineage>
</organism>
<feature type="domain" description="HAMP" evidence="13">
    <location>
        <begin position="181"/>
        <end position="235"/>
    </location>
</feature>
<gene>
    <name evidence="14" type="ORF">Arub01_22430</name>
</gene>
<comment type="caution">
    <text evidence="14">The sequence shown here is derived from an EMBL/GenBank/DDBJ whole genome shotgun (WGS) entry which is preliminary data.</text>
</comment>
<dbReference type="AlphaFoldDB" id="A0A9W6PVT8"/>
<keyword evidence="9" id="KW-0902">Two-component regulatory system</keyword>
<accession>A0A9W6PVT8</accession>
<proteinExistence type="predicted"/>
<evidence type="ECO:0000259" key="12">
    <source>
        <dbReference type="PROSITE" id="PS50109"/>
    </source>
</evidence>
<keyword evidence="7 14" id="KW-0418">Kinase</keyword>
<dbReference type="SMART" id="SM00388">
    <property type="entry name" value="HisKA"/>
    <property type="match status" value="1"/>
</dbReference>
<keyword evidence="6 11" id="KW-0812">Transmembrane</keyword>
<dbReference type="SUPFAM" id="SSF55874">
    <property type="entry name" value="ATPase domain of HSP90 chaperone/DNA topoisomerase II/histidine kinase"/>
    <property type="match status" value="1"/>
</dbReference>
<evidence type="ECO:0000256" key="10">
    <source>
        <dbReference type="ARBA" id="ARBA00023136"/>
    </source>
</evidence>
<dbReference type="PANTHER" id="PTHR45436">
    <property type="entry name" value="SENSOR HISTIDINE KINASE YKOH"/>
    <property type="match status" value="1"/>
</dbReference>
<evidence type="ECO:0000259" key="13">
    <source>
        <dbReference type="PROSITE" id="PS50885"/>
    </source>
</evidence>